<dbReference type="InterPro" id="IPR016136">
    <property type="entry name" value="DNA_helicase_N/primase_C"/>
</dbReference>
<evidence type="ECO:0000256" key="7">
    <source>
        <dbReference type="ARBA" id="ARBA00022840"/>
    </source>
</evidence>
<keyword evidence="8" id="KW-0238">DNA-binding</keyword>
<keyword evidence="14" id="KW-1185">Reference proteome</keyword>
<dbReference type="EC" id="5.6.2.3" evidence="10"/>
<dbReference type="PANTHER" id="PTHR30153:SF2">
    <property type="entry name" value="REPLICATIVE DNA HELICASE"/>
    <property type="match status" value="1"/>
</dbReference>
<protein>
    <recommendedName>
        <fullName evidence="10">DNA 5'-3' helicase</fullName>
        <ecNumber evidence="10">5.6.2.3</ecNumber>
    </recommendedName>
</protein>
<keyword evidence="5" id="KW-0378">Hydrolase</keyword>
<dbReference type="EMBL" id="JMQM01000001">
    <property type="protein sequence ID" value="KFB10355.1"/>
    <property type="molecule type" value="Genomic_DNA"/>
</dbReference>
<evidence type="ECO:0000256" key="2">
    <source>
        <dbReference type="ARBA" id="ARBA00022515"/>
    </source>
</evidence>
<dbReference type="Pfam" id="PF03796">
    <property type="entry name" value="DnaB_C"/>
    <property type="match status" value="1"/>
</dbReference>
<dbReference type="GO" id="GO:0043139">
    <property type="term" value="F:5'-3' DNA helicase activity"/>
    <property type="evidence" value="ECO:0007669"/>
    <property type="project" value="UniProtKB-EC"/>
</dbReference>
<evidence type="ECO:0000256" key="9">
    <source>
        <dbReference type="ARBA" id="ARBA00023235"/>
    </source>
</evidence>
<dbReference type="InterPro" id="IPR007694">
    <property type="entry name" value="DNA_helicase_DnaB-like_C"/>
</dbReference>
<evidence type="ECO:0000313" key="14">
    <source>
        <dbReference type="Proteomes" id="UP000053675"/>
    </source>
</evidence>
<dbReference type="PATRIC" id="fig|472175.3.peg.1401"/>
<evidence type="ECO:0000256" key="11">
    <source>
        <dbReference type="ARBA" id="ARBA00048954"/>
    </source>
</evidence>
<dbReference type="Proteomes" id="UP000053675">
    <property type="component" value="Unassembled WGS sequence"/>
</dbReference>
<dbReference type="Gene3D" id="3.40.50.300">
    <property type="entry name" value="P-loop containing nucleotide triphosphate hydrolases"/>
    <property type="match status" value="1"/>
</dbReference>
<accession>A0A084UBL9</accession>
<dbReference type="GO" id="GO:0016787">
    <property type="term" value="F:hydrolase activity"/>
    <property type="evidence" value="ECO:0007669"/>
    <property type="project" value="UniProtKB-KW"/>
</dbReference>
<evidence type="ECO:0000256" key="8">
    <source>
        <dbReference type="ARBA" id="ARBA00023125"/>
    </source>
</evidence>
<dbReference type="PROSITE" id="PS51199">
    <property type="entry name" value="SF4_HELICASE"/>
    <property type="match status" value="1"/>
</dbReference>
<dbReference type="SUPFAM" id="SSF48024">
    <property type="entry name" value="N-terminal domain of DnaB helicase"/>
    <property type="match status" value="1"/>
</dbReference>
<dbReference type="GO" id="GO:0003677">
    <property type="term" value="F:DNA binding"/>
    <property type="evidence" value="ECO:0007669"/>
    <property type="project" value="UniProtKB-KW"/>
</dbReference>
<reference evidence="13 14" key="1">
    <citation type="submission" date="2014-05" db="EMBL/GenBank/DDBJ databases">
        <title>Draft Genome Sequence of Nitratireductor basaltis Strain UMTGB225, A Marine Bacterium Isolated from Green Barrel Tunicate.</title>
        <authorList>
            <person name="Gan H.Y."/>
        </authorList>
    </citation>
    <scope>NUCLEOTIDE SEQUENCE [LARGE SCALE GENOMIC DNA]</scope>
    <source>
        <strain evidence="13 14">UMTGB225</strain>
    </source>
</reference>
<evidence type="ECO:0000256" key="6">
    <source>
        <dbReference type="ARBA" id="ARBA00022806"/>
    </source>
</evidence>
<keyword evidence="6 13" id="KW-0347">Helicase</keyword>
<dbReference type="STRING" id="472175.EL18_01386"/>
<evidence type="ECO:0000256" key="1">
    <source>
        <dbReference type="ARBA" id="ARBA00008428"/>
    </source>
</evidence>
<organism evidence="13 14">
    <name type="scientific">Nitratireductor basaltis</name>
    <dbReference type="NCBI Taxonomy" id="472175"/>
    <lineage>
        <taxon>Bacteria</taxon>
        <taxon>Pseudomonadati</taxon>
        <taxon>Pseudomonadota</taxon>
        <taxon>Alphaproteobacteria</taxon>
        <taxon>Hyphomicrobiales</taxon>
        <taxon>Phyllobacteriaceae</taxon>
        <taxon>Nitratireductor</taxon>
    </lineage>
</organism>
<gene>
    <name evidence="13" type="ORF">EL18_01386</name>
</gene>
<comment type="caution">
    <text evidence="13">The sequence shown here is derived from an EMBL/GenBank/DDBJ whole genome shotgun (WGS) entry which is preliminary data.</text>
</comment>
<name>A0A084UBL9_9HYPH</name>
<keyword evidence="2" id="KW-0639">Primosome</keyword>
<dbReference type="Gene3D" id="1.10.860.10">
    <property type="entry name" value="DNAb Helicase, Chain A"/>
    <property type="match status" value="1"/>
</dbReference>
<dbReference type="InterPro" id="IPR007693">
    <property type="entry name" value="DNA_helicase_DnaB-like_N"/>
</dbReference>
<dbReference type="OrthoDB" id="9773982at2"/>
<dbReference type="Pfam" id="PF00772">
    <property type="entry name" value="DnaB"/>
    <property type="match status" value="1"/>
</dbReference>
<dbReference type="GO" id="GO:0005829">
    <property type="term" value="C:cytosol"/>
    <property type="evidence" value="ECO:0007669"/>
    <property type="project" value="TreeGrafter"/>
</dbReference>
<keyword evidence="4" id="KW-0547">Nucleotide-binding</keyword>
<dbReference type="RefSeq" id="WP_036481072.1">
    <property type="nucleotide sequence ID" value="NZ_JMQM01000001.1"/>
</dbReference>
<keyword evidence="3" id="KW-0235">DNA replication</keyword>
<feature type="domain" description="SF4 helicase" evidence="12">
    <location>
        <begin position="179"/>
        <end position="472"/>
    </location>
</feature>
<dbReference type="eggNOG" id="COG0305">
    <property type="taxonomic scope" value="Bacteria"/>
</dbReference>
<dbReference type="GO" id="GO:0006269">
    <property type="term" value="P:DNA replication, synthesis of primer"/>
    <property type="evidence" value="ECO:0007669"/>
    <property type="project" value="UniProtKB-KW"/>
</dbReference>
<keyword evidence="9" id="KW-0413">Isomerase</keyword>
<evidence type="ECO:0000256" key="3">
    <source>
        <dbReference type="ARBA" id="ARBA00022705"/>
    </source>
</evidence>
<dbReference type="GO" id="GO:1990077">
    <property type="term" value="C:primosome complex"/>
    <property type="evidence" value="ECO:0007669"/>
    <property type="project" value="UniProtKB-KW"/>
</dbReference>
<keyword evidence="7" id="KW-0067">ATP-binding</keyword>
<dbReference type="InterPro" id="IPR027417">
    <property type="entry name" value="P-loop_NTPase"/>
</dbReference>
<dbReference type="SUPFAM" id="SSF52540">
    <property type="entry name" value="P-loop containing nucleoside triphosphate hydrolases"/>
    <property type="match status" value="1"/>
</dbReference>
<dbReference type="InterPro" id="IPR036185">
    <property type="entry name" value="DNA_heli_DnaB-like_N_sf"/>
</dbReference>
<comment type="similarity">
    <text evidence="1">Belongs to the helicase family. DnaB subfamily.</text>
</comment>
<comment type="catalytic activity">
    <reaction evidence="11">
        <text>ATP + H2O = ADP + phosphate + H(+)</text>
        <dbReference type="Rhea" id="RHEA:13065"/>
        <dbReference type="ChEBI" id="CHEBI:15377"/>
        <dbReference type="ChEBI" id="CHEBI:15378"/>
        <dbReference type="ChEBI" id="CHEBI:30616"/>
        <dbReference type="ChEBI" id="CHEBI:43474"/>
        <dbReference type="ChEBI" id="CHEBI:456216"/>
        <dbReference type="EC" id="5.6.2.3"/>
    </reaction>
</comment>
<evidence type="ECO:0000256" key="10">
    <source>
        <dbReference type="ARBA" id="ARBA00044969"/>
    </source>
</evidence>
<dbReference type="AlphaFoldDB" id="A0A084UBL9"/>
<evidence type="ECO:0000256" key="5">
    <source>
        <dbReference type="ARBA" id="ARBA00022801"/>
    </source>
</evidence>
<evidence type="ECO:0000313" key="13">
    <source>
        <dbReference type="EMBL" id="KFB10355.1"/>
    </source>
</evidence>
<sequence>MNAQTPIRELPNNQEAEQALLGAILVNNQCFDLVGRIVSAEHFFEPLHREIFTACGKLISLGRAANPITLKDFLNVEAEVTTDLKVKEYIIRLATEAVSPVLARDYAIGIYEAWLSREVISTCTDLVDALFERGPDTDPLAEAALLEDRLAKLRAERVGASGKAAHGRQYIDAITQAMQNRKVNGVPLCLPEIEKVISEPCLEAGNLYGLLSSSGEGKTSLMLQMITHALRKGHPVIFLSYDQTAEQCIRQMAAQEHSIEARRQRAGDLSEQEMDKLTRFAQWIDEQPFEVVKCVDHSAGQLVSFARSFLKRHGNGKVPLVVVDHIGSVKPEDRRADEGTKAKDINKIFKAGAEQTGAAWLILNQRNSYGMKRDNPRPISADLFGGDPAKQAYDAIFYVYRYMKFFEERKAVAASDSDWKRIRKVFPQAVIDGEQDIAQIGAIKVRFGNPGIKENLIFEARFTRYRSENEEQQPAMESML</sequence>
<proteinExistence type="inferred from homology"/>
<dbReference type="GO" id="GO:0005524">
    <property type="term" value="F:ATP binding"/>
    <property type="evidence" value="ECO:0007669"/>
    <property type="project" value="UniProtKB-KW"/>
</dbReference>
<evidence type="ECO:0000259" key="12">
    <source>
        <dbReference type="PROSITE" id="PS51199"/>
    </source>
</evidence>
<evidence type="ECO:0000256" key="4">
    <source>
        <dbReference type="ARBA" id="ARBA00022741"/>
    </source>
</evidence>
<dbReference type="PANTHER" id="PTHR30153">
    <property type="entry name" value="REPLICATIVE DNA HELICASE DNAB"/>
    <property type="match status" value="1"/>
</dbReference>